<dbReference type="EMBL" id="VKAD01000003">
    <property type="protein sequence ID" value="TXR51540.1"/>
    <property type="molecule type" value="Genomic_DNA"/>
</dbReference>
<reference evidence="1 2" key="1">
    <citation type="submission" date="2019-07" db="EMBL/GenBank/DDBJ databases">
        <title>Reinekea sp. strain SSH23 genome sequencing and assembly.</title>
        <authorList>
            <person name="Kim I."/>
        </authorList>
    </citation>
    <scope>NUCLEOTIDE SEQUENCE [LARGE SCALE GENOMIC DNA]</scope>
    <source>
        <strain evidence="1 2">SSH23</strain>
    </source>
</reference>
<dbReference type="PANTHER" id="PTHR38774:SF1">
    <property type="entry name" value="CYTOPLASMIC PROTEIN"/>
    <property type="match status" value="1"/>
</dbReference>
<comment type="caution">
    <text evidence="1">The sequence shown here is derived from an EMBL/GenBank/DDBJ whole genome shotgun (WGS) entry which is preliminary data.</text>
</comment>
<evidence type="ECO:0000313" key="1">
    <source>
        <dbReference type="EMBL" id="TXR51540.1"/>
    </source>
</evidence>
<dbReference type="AlphaFoldDB" id="A0A5C8Z3N2"/>
<gene>
    <name evidence="1" type="ORF">FME95_12905</name>
</gene>
<accession>A0A5C8Z3N2</accession>
<proteinExistence type="predicted"/>
<organism evidence="1 2">
    <name type="scientific">Reinekea thalattae</name>
    <dbReference type="NCBI Taxonomy" id="2593301"/>
    <lineage>
        <taxon>Bacteria</taxon>
        <taxon>Pseudomonadati</taxon>
        <taxon>Pseudomonadota</taxon>
        <taxon>Gammaproteobacteria</taxon>
        <taxon>Oceanospirillales</taxon>
        <taxon>Saccharospirillaceae</taxon>
        <taxon>Reinekea</taxon>
    </lineage>
</organism>
<dbReference type="OrthoDB" id="9793663at2"/>
<keyword evidence="2" id="KW-1185">Reference proteome</keyword>
<sequence>MIKRYIPDIAKHGQLCEANFVRLERLLRDKKADHFEFGWHDNDNEVAVSIDVVERFKYTTTLQLTKTFSHFPEPLNVVELTVRLYSDARMAEVVTLKQGSQLNGVYRYPNDMMYQIDEKEQANHYLAEWLSHLLNHGSVRTVWQPAKLENDPNTP</sequence>
<dbReference type="PANTHER" id="PTHR38774">
    <property type="entry name" value="CYTOPLASMIC PROTEIN-RELATED"/>
    <property type="match status" value="1"/>
</dbReference>
<dbReference type="Pfam" id="PF06853">
    <property type="entry name" value="DUF1249"/>
    <property type="match status" value="1"/>
</dbReference>
<dbReference type="InterPro" id="IPR009659">
    <property type="entry name" value="DUF1249"/>
</dbReference>
<name>A0A5C8Z3N2_9GAMM</name>
<evidence type="ECO:0000313" key="2">
    <source>
        <dbReference type="Proteomes" id="UP000321764"/>
    </source>
</evidence>
<dbReference type="Proteomes" id="UP000321764">
    <property type="component" value="Unassembled WGS sequence"/>
</dbReference>
<protein>
    <submittedName>
        <fullName evidence="1">DUF1249 domain-containing protein</fullName>
    </submittedName>
</protein>